<protein>
    <submittedName>
        <fullName evidence="1">Catechol-2,3-dioxygenase</fullName>
    </submittedName>
</protein>
<proteinExistence type="predicted"/>
<dbReference type="EMBL" id="JAUTAS010000001">
    <property type="protein sequence ID" value="MDQ1107025.1"/>
    <property type="molecule type" value="Genomic_DNA"/>
</dbReference>
<dbReference type="SUPFAM" id="SSF54593">
    <property type="entry name" value="Glyoxalase/Bleomycin resistance protein/Dihydroxybiphenyl dioxygenase"/>
    <property type="match status" value="1"/>
</dbReference>
<dbReference type="Gene3D" id="3.10.180.10">
    <property type="entry name" value="2,3-Dihydroxybiphenyl 1,2-Dioxygenase, domain 1"/>
    <property type="match status" value="1"/>
</dbReference>
<evidence type="ECO:0000313" key="2">
    <source>
        <dbReference type="Proteomes" id="UP001226084"/>
    </source>
</evidence>
<dbReference type="Proteomes" id="UP001226084">
    <property type="component" value="Unassembled WGS sequence"/>
</dbReference>
<reference evidence="1" key="1">
    <citation type="submission" date="2023-07" db="EMBL/GenBank/DDBJ databases">
        <title>Functional and genomic diversity of the sorghum phyllosphere microbiome.</title>
        <authorList>
            <person name="Shade A."/>
        </authorList>
    </citation>
    <scope>NUCLEOTIDE SEQUENCE</scope>
    <source>
        <strain evidence="1">SORGH_AS_0457</strain>
    </source>
</reference>
<accession>A0AAP5AGM6</accession>
<dbReference type="RefSeq" id="WP_307105714.1">
    <property type="nucleotide sequence ID" value="NZ_JAUTAS010000001.1"/>
</dbReference>
<name>A0AAP5AGM6_9GAMM</name>
<organism evidence="1 2">
    <name type="scientific">Stenotrophomonas rhizophila</name>
    <dbReference type="NCBI Taxonomy" id="216778"/>
    <lineage>
        <taxon>Bacteria</taxon>
        <taxon>Pseudomonadati</taxon>
        <taxon>Pseudomonadota</taxon>
        <taxon>Gammaproteobacteria</taxon>
        <taxon>Lysobacterales</taxon>
        <taxon>Lysobacteraceae</taxon>
        <taxon>Stenotrophomonas</taxon>
    </lineage>
</organism>
<dbReference type="AlphaFoldDB" id="A0AAP5AGM6"/>
<evidence type="ECO:0000313" key="1">
    <source>
        <dbReference type="EMBL" id="MDQ1107025.1"/>
    </source>
</evidence>
<comment type="caution">
    <text evidence="1">The sequence shown here is derived from an EMBL/GenBank/DDBJ whole genome shotgun (WGS) entry which is preliminary data.</text>
</comment>
<gene>
    <name evidence="1" type="ORF">QE424_000184</name>
</gene>
<sequence>MRIHTLQLPVSDVAQVGAYFAEVLQLPVQDDVVRIGWTGVQLRPAGSDPIGGVHLAFNVPADRFEAATAWLLARTPLQHNAKGEAHFTFGGRWESESIYFDGPDGLILELIGRRRLPASGRVGAFHGSELTCVSEVGLPTADVAALCARAEAAFGLGYLSPPVPHFAALGDDEGLLIVVDATRRWFPEEKVLPNARGIVVTLGDVAAGALDDPAQGWHLRAHAPA</sequence>
<dbReference type="InterPro" id="IPR029068">
    <property type="entry name" value="Glyas_Bleomycin-R_OHBP_Dase"/>
</dbReference>